<feature type="active site" evidence="1">
    <location>
        <position position="234"/>
    </location>
</feature>
<dbReference type="PANTHER" id="PTHR10046">
    <property type="entry name" value="ATP DEPENDENT LON PROTEASE FAMILY MEMBER"/>
    <property type="match status" value="1"/>
</dbReference>
<dbReference type="Proteomes" id="UP001597285">
    <property type="component" value="Unassembled WGS sequence"/>
</dbReference>
<keyword evidence="1 5" id="KW-0645">Protease</keyword>
<organism evidence="5 6">
    <name type="scientific">Carnobacterium antarcticum</name>
    <dbReference type="NCBI Taxonomy" id="2126436"/>
    <lineage>
        <taxon>Bacteria</taxon>
        <taxon>Bacillati</taxon>
        <taxon>Bacillota</taxon>
        <taxon>Bacilli</taxon>
        <taxon>Lactobacillales</taxon>
        <taxon>Carnobacteriaceae</taxon>
        <taxon>Carnobacterium</taxon>
    </lineage>
</organism>
<dbReference type="InterPro" id="IPR008269">
    <property type="entry name" value="Lon_proteolytic"/>
</dbReference>
<gene>
    <name evidence="5" type="ORF">ACFSBK_06635</name>
</gene>
<keyword evidence="1 5" id="KW-0378">Hydrolase</keyword>
<comment type="caution">
    <text evidence="5">The sequence shown here is derived from an EMBL/GenBank/DDBJ whole genome shotgun (WGS) entry which is preliminary data.</text>
</comment>
<evidence type="ECO:0000256" key="1">
    <source>
        <dbReference type="PROSITE-ProRule" id="PRU01122"/>
    </source>
</evidence>
<dbReference type="SUPFAM" id="SSF54211">
    <property type="entry name" value="Ribosomal protein S5 domain 2-like"/>
    <property type="match status" value="1"/>
</dbReference>
<feature type="domain" description="PDZ" evidence="3">
    <location>
        <begin position="113"/>
        <end position="163"/>
    </location>
</feature>
<dbReference type="GO" id="GO:0008233">
    <property type="term" value="F:peptidase activity"/>
    <property type="evidence" value="ECO:0007669"/>
    <property type="project" value="UniProtKB-KW"/>
</dbReference>
<keyword evidence="6" id="KW-1185">Reference proteome</keyword>
<evidence type="ECO:0000259" key="4">
    <source>
        <dbReference type="PROSITE" id="PS51786"/>
    </source>
</evidence>
<sequence length="346" mass="37896">MKKQTVLKRIGWVSLILLIILGFFLPLPYYIEAPGSAVHLSELIEVNNQKDKNAGSYMLTTVSIRQATPLTYWMKYLPFHEGVTEEELFGMTTTSEEYDNLQKYYMDSSINAAIELAYQTAGETYTLTYNGIYVMSILPGSGFAGKLEIGDTVSALDGQTFKSSAEFMDYVKQQKIGQDLTVTYQRDGIAGVVTAPLMEMEQKVPGLGISLVDHTTIETAIPVIIKTDEIGGPSAGFMFALQVYTQLVGEDLRQGQEIAGTGTISPDGTIGRIGGIEKKVAAADKEGATIFFAPDDTIDPVIRKQYPALQSNYQEALKAAAEIGTEMTVVPVKSFQDAIDYLKELK</sequence>
<evidence type="ECO:0000256" key="2">
    <source>
        <dbReference type="SAM" id="Phobius"/>
    </source>
</evidence>
<dbReference type="InterPro" id="IPR001478">
    <property type="entry name" value="PDZ"/>
</dbReference>
<dbReference type="EC" id="3.4.21.53" evidence="1"/>
<dbReference type="PROSITE" id="PS50106">
    <property type="entry name" value="PDZ"/>
    <property type="match status" value="1"/>
</dbReference>
<dbReference type="GO" id="GO:0006508">
    <property type="term" value="P:proteolysis"/>
    <property type="evidence" value="ECO:0007669"/>
    <property type="project" value="UniProtKB-KW"/>
</dbReference>
<dbReference type="Gene3D" id="3.30.230.10">
    <property type="match status" value="1"/>
</dbReference>
<dbReference type="EMBL" id="JBHUFF010000013">
    <property type="protein sequence ID" value="MFD1799526.1"/>
    <property type="molecule type" value="Genomic_DNA"/>
</dbReference>
<dbReference type="Pfam" id="PF05362">
    <property type="entry name" value="Lon_C"/>
    <property type="match status" value="1"/>
</dbReference>
<keyword evidence="1" id="KW-0720">Serine protease</keyword>
<evidence type="ECO:0000259" key="3">
    <source>
        <dbReference type="PROSITE" id="PS50106"/>
    </source>
</evidence>
<dbReference type="InterPro" id="IPR020568">
    <property type="entry name" value="Ribosomal_Su5_D2-typ_SF"/>
</dbReference>
<accession>A0ABW4NP37</accession>
<comment type="similarity">
    <text evidence="1">Belongs to the peptidase S16 family.</text>
</comment>
<proteinExistence type="inferred from homology"/>
<keyword evidence="2" id="KW-0812">Transmembrane</keyword>
<evidence type="ECO:0000313" key="5">
    <source>
        <dbReference type="EMBL" id="MFD1799526.1"/>
    </source>
</evidence>
<dbReference type="Pfam" id="PF13180">
    <property type="entry name" value="PDZ_2"/>
    <property type="match status" value="1"/>
</dbReference>
<comment type="catalytic activity">
    <reaction evidence="1">
        <text>Hydrolysis of proteins in presence of ATP.</text>
        <dbReference type="EC" id="3.4.21.53"/>
    </reaction>
</comment>
<keyword evidence="2" id="KW-1133">Transmembrane helix</keyword>
<name>A0ABW4NP37_9LACT</name>
<dbReference type="InterPro" id="IPR036034">
    <property type="entry name" value="PDZ_sf"/>
</dbReference>
<evidence type="ECO:0000313" key="6">
    <source>
        <dbReference type="Proteomes" id="UP001597285"/>
    </source>
</evidence>
<feature type="transmembrane region" description="Helical" evidence="2">
    <location>
        <begin position="12"/>
        <end position="31"/>
    </location>
</feature>
<protein>
    <recommendedName>
        <fullName evidence="1">endopeptidase La</fullName>
        <ecNumber evidence="1">3.4.21.53</ecNumber>
    </recommendedName>
</protein>
<dbReference type="InterPro" id="IPR027065">
    <property type="entry name" value="Lon_Prtase"/>
</dbReference>
<dbReference type="RefSeq" id="WP_058918290.1">
    <property type="nucleotide sequence ID" value="NZ_JBHSQC010000025.1"/>
</dbReference>
<feature type="domain" description="Lon proteolytic" evidence="4">
    <location>
        <begin position="229"/>
        <end position="345"/>
    </location>
</feature>
<reference evidence="6" key="1">
    <citation type="journal article" date="2019" name="Int. J. Syst. Evol. Microbiol.">
        <title>The Global Catalogue of Microorganisms (GCM) 10K type strain sequencing project: providing services to taxonomists for standard genome sequencing and annotation.</title>
        <authorList>
            <consortium name="The Broad Institute Genomics Platform"/>
            <consortium name="The Broad Institute Genome Sequencing Center for Infectious Disease"/>
            <person name="Wu L."/>
            <person name="Ma J."/>
        </authorList>
    </citation>
    <scope>NUCLEOTIDE SEQUENCE [LARGE SCALE GENOMIC DNA]</scope>
    <source>
        <strain evidence="6">KCTC 42143</strain>
    </source>
</reference>
<dbReference type="PROSITE" id="PS51786">
    <property type="entry name" value="LON_PROTEOLYTIC"/>
    <property type="match status" value="1"/>
</dbReference>
<feature type="active site" evidence="1">
    <location>
        <position position="279"/>
    </location>
</feature>
<dbReference type="SUPFAM" id="SSF50156">
    <property type="entry name" value="PDZ domain-like"/>
    <property type="match status" value="1"/>
</dbReference>
<dbReference type="NCBIfam" id="NF041438">
    <property type="entry name" value="SepM_fam_S16"/>
    <property type="match status" value="1"/>
</dbReference>
<keyword evidence="2" id="KW-0472">Membrane</keyword>
<dbReference type="InterPro" id="IPR014721">
    <property type="entry name" value="Ribsml_uS5_D2-typ_fold_subgr"/>
</dbReference>